<dbReference type="PROSITE" id="PS52012">
    <property type="entry name" value="CFEM"/>
    <property type="match status" value="1"/>
</dbReference>
<dbReference type="Pfam" id="PF05730">
    <property type="entry name" value="CFEM"/>
    <property type="match status" value="1"/>
</dbReference>
<keyword evidence="10" id="KW-1185">Reference proteome</keyword>
<feature type="transmembrane region" description="Helical" evidence="6">
    <location>
        <begin position="173"/>
        <end position="195"/>
    </location>
</feature>
<comment type="subcellular location">
    <subcellularLocation>
        <location evidence="1">Secreted</location>
    </subcellularLocation>
</comment>
<keyword evidence="4" id="KW-1015">Disulfide bond</keyword>
<accession>A0AAW0CV94</accession>
<feature type="domain" description="CFEM" evidence="8">
    <location>
        <begin position="4"/>
        <end position="114"/>
    </location>
</feature>
<evidence type="ECO:0000313" key="10">
    <source>
        <dbReference type="Proteomes" id="UP001383192"/>
    </source>
</evidence>
<keyword evidence="2" id="KW-0964">Secreted</keyword>
<evidence type="ECO:0000313" key="9">
    <source>
        <dbReference type="EMBL" id="KAK7043995.1"/>
    </source>
</evidence>
<dbReference type="EMBL" id="JAYKXP010000027">
    <property type="protein sequence ID" value="KAK7043995.1"/>
    <property type="molecule type" value="Genomic_DNA"/>
</dbReference>
<feature type="signal peptide" evidence="7">
    <location>
        <begin position="1"/>
        <end position="18"/>
    </location>
</feature>
<reference evidence="9 10" key="1">
    <citation type="submission" date="2024-01" db="EMBL/GenBank/DDBJ databases">
        <title>A draft genome for a cacao thread blight-causing isolate of Paramarasmius palmivorus.</title>
        <authorList>
            <person name="Baruah I.K."/>
            <person name="Bukari Y."/>
            <person name="Amoako-Attah I."/>
            <person name="Meinhardt L.W."/>
            <person name="Bailey B.A."/>
            <person name="Cohen S.P."/>
        </authorList>
    </citation>
    <scope>NUCLEOTIDE SEQUENCE [LARGE SCALE GENOMIC DNA]</scope>
    <source>
        <strain evidence="9 10">GH-12</strain>
    </source>
</reference>
<dbReference type="AlphaFoldDB" id="A0AAW0CV94"/>
<protein>
    <recommendedName>
        <fullName evidence="8">CFEM domain-containing protein</fullName>
    </recommendedName>
</protein>
<keyword evidence="6" id="KW-1133">Transmembrane helix</keyword>
<evidence type="ECO:0000256" key="6">
    <source>
        <dbReference type="SAM" id="Phobius"/>
    </source>
</evidence>
<evidence type="ECO:0000259" key="8">
    <source>
        <dbReference type="PROSITE" id="PS52012"/>
    </source>
</evidence>
<dbReference type="SMART" id="SM00747">
    <property type="entry name" value="CFEM"/>
    <property type="match status" value="1"/>
</dbReference>
<keyword evidence="6" id="KW-0472">Membrane</keyword>
<evidence type="ECO:0000256" key="5">
    <source>
        <dbReference type="SAM" id="MobiDB-lite"/>
    </source>
</evidence>
<evidence type="ECO:0000256" key="1">
    <source>
        <dbReference type="ARBA" id="ARBA00004613"/>
    </source>
</evidence>
<dbReference type="Proteomes" id="UP001383192">
    <property type="component" value="Unassembled WGS sequence"/>
</dbReference>
<feature type="region of interest" description="Disordered" evidence="5">
    <location>
        <begin position="89"/>
        <end position="166"/>
    </location>
</feature>
<name>A0AAW0CV94_9AGAR</name>
<feature type="chain" id="PRO_5043754445" description="CFEM domain-containing protein" evidence="7">
    <location>
        <begin position="19"/>
        <end position="196"/>
    </location>
</feature>
<keyword evidence="6" id="KW-0812">Transmembrane</keyword>
<evidence type="ECO:0000256" key="2">
    <source>
        <dbReference type="ARBA" id="ARBA00022525"/>
    </source>
</evidence>
<dbReference type="InterPro" id="IPR008427">
    <property type="entry name" value="Extracellular_membr_CFEM_dom"/>
</dbReference>
<sequence>MQPHLLTILAGAILGAVAQDASAPTSSPGVSCVIQCSTQALPSGPCGAITDFQCICTSAAYQQAVRDCLSANCTPEDMTTAMSLQQQNCGSLSASGSGTPSATGTAPPSSAPATAPSSVPPTSGSSTTTPRPTTVPPSGSGSSRPASSGTSSSRPAASSTTTRNAAEGQHATLFSPQVVIALGMVWAGVFLGVLVA</sequence>
<organism evidence="9 10">
    <name type="scientific">Paramarasmius palmivorus</name>
    <dbReference type="NCBI Taxonomy" id="297713"/>
    <lineage>
        <taxon>Eukaryota</taxon>
        <taxon>Fungi</taxon>
        <taxon>Dikarya</taxon>
        <taxon>Basidiomycota</taxon>
        <taxon>Agaricomycotina</taxon>
        <taxon>Agaricomycetes</taxon>
        <taxon>Agaricomycetidae</taxon>
        <taxon>Agaricales</taxon>
        <taxon>Marasmiineae</taxon>
        <taxon>Marasmiaceae</taxon>
        <taxon>Paramarasmius</taxon>
    </lineage>
</organism>
<evidence type="ECO:0000256" key="7">
    <source>
        <dbReference type="SAM" id="SignalP"/>
    </source>
</evidence>
<proteinExistence type="predicted"/>
<comment type="caution">
    <text evidence="9">The sequence shown here is derived from an EMBL/GenBank/DDBJ whole genome shotgun (WGS) entry which is preliminary data.</text>
</comment>
<evidence type="ECO:0000256" key="4">
    <source>
        <dbReference type="ARBA" id="ARBA00023157"/>
    </source>
</evidence>
<keyword evidence="3 7" id="KW-0732">Signal</keyword>
<evidence type="ECO:0000256" key="3">
    <source>
        <dbReference type="ARBA" id="ARBA00022729"/>
    </source>
</evidence>
<dbReference type="GO" id="GO:0005576">
    <property type="term" value="C:extracellular region"/>
    <property type="evidence" value="ECO:0007669"/>
    <property type="project" value="UniProtKB-SubCell"/>
</dbReference>
<gene>
    <name evidence="9" type="ORF">VNI00_008163</name>
</gene>
<feature type="compositionally biased region" description="Low complexity" evidence="5">
    <location>
        <begin position="93"/>
        <end position="163"/>
    </location>
</feature>